<evidence type="ECO:0000313" key="5">
    <source>
        <dbReference type="Proteomes" id="UP001360953"/>
    </source>
</evidence>
<dbReference type="InterPro" id="IPR018767">
    <property type="entry name" value="Brl1/Brr6_dom"/>
</dbReference>
<keyword evidence="1" id="KW-0812">Transmembrane</keyword>
<feature type="domain" description="Brl1/Brr6" evidence="2">
    <location>
        <begin position="47"/>
        <end position="158"/>
    </location>
</feature>
<gene>
    <name evidence="4" type="ORF">J3D65DRAFT_666785</name>
    <name evidence="3" type="ORF">J3D65DRAFT_671897</name>
</gene>
<accession>A0ABR1LSD7</accession>
<protein>
    <submittedName>
        <fullName evidence="4">Di-sulfide bridge nucleocytoplasmic transport domain-containing protein</fullName>
    </submittedName>
</protein>
<proteinExistence type="predicted"/>
<dbReference type="PANTHER" id="PTHR28136">
    <property type="entry name" value="NUCLEUS EXPORT PROTEIN BRR6"/>
    <property type="match status" value="1"/>
</dbReference>
<organism evidence="4 5">
    <name type="scientific">Phyllosticta citribraziliensis</name>
    <dbReference type="NCBI Taxonomy" id="989973"/>
    <lineage>
        <taxon>Eukaryota</taxon>
        <taxon>Fungi</taxon>
        <taxon>Dikarya</taxon>
        <taxon>Ascomycota</taxon>
        <taxon>Pezizomycotina</taxon>
        <taxon>Dothideomycetes</taxon>
        <taxon>Dothideomycetes incertae sedis</taxon>
        <taxon>Botryosphaeriales</taxon>
        <taxon>Phyllostictaceae</taxon>
        <taxon>Phyllosticta</taxon>
    </lineage>
</organism>
<comment type="caution">
    <text evidence="4">The sequence shown here is derived from an EMBL/GenBank/DDBJ whole genome shotgun (WGS) entry which is preliminary data.</text>
</comment>
<reference evidence="4 5" key="1">
    <citation type="submission" date="2024-04" db="EMBL/GenBank/DDBJ databases">
        <title>Phyllosticta paracitricarpa is synonymous to the EU quarantine fungus P. citricarpa based on phylogenomic analyses.</title>
        <authorList>
            <consortium name="Lawrence Berkeley National Laboratory"/>
            <person name="Van ingen-buijs V.A."/>
            <person name="Van westerhoven A.C."/>
            <person name="Haridas S."/>
            <person name="Skiadas P."/>
            <person name="Martin F."/>
            <person name="Groenewald J.Z."/>
            <person name="Crous P.W."/>
            <person name="Seidl M.F."/>
        </authorList>
    </citation>
    <scope>NUCLEOTIDE SEQUENCE [LARGE SCALE GENOMIC DNA]</scope>
    <source>
        <strain evidence="4 5">CPC 17464</strain>
    </source>
</reference>
<evidence type="ECO:0000313" key="3">
    <source>
        <dbReference type="EMBL" id="KAK7530986.1"/>
    </source>
</evidence>
<evidence type="ECO:0000313" key="4">
    <source>
        <dbReference type="EMBL" id="KAK7538076.1"/>
    </source>
</evidence>
<dbReference type="Proteomes" id="UP001360953">
    <property type="component" value="Unassembled WGS sequence"/>
</dbReference>
<dbReference type="SMART" id="SM01042">
    <property type="entry name" value="Brr6_like_C_C"/>
    <property type="match status" value="1"/>
</dbReference>
<feature type="transmembrane region" description="Helical" evidence="1">
    <location>
        <begin position="38"/>
        <end position="63"/>
    </location>
</feature>
<sequence length="185" mass="20641">MPLNTNQHQVHTARQEQLQDSARRGLSSYAKADPELPWILAFYASIIISFLQLACFVATAFCLCRAVRDDIKLAEFQVAIDALAKKIKCSADYFEYGCDGPRMPAMENGCMIWELCMKKDVKMPQLSSARAMAIVISSFAGSISFKTLAMWVVAGGLNLVLLRYLDSPPFTAPRRQMAGSRCWKC</sequence>
<dbReference type="RefSeq" id="XP_066655763.1">
    <property type="nucleotide sequence ID" value="XM_066802959.1"/>
</dbReference>
<keyword evidence="1" id="KW-0472">Membrane</keyword>
<dbReference type="EMBL" id="JBBPEH010000013">
    <property type="protein sequence ID" value="KAK7530986.1"/>
    <property type="molecule type" value="Genomic_DNA"/>
</dbReference>
<dbReference type="EMBL" id="JBBPEH010000005">
    <property type="protein sequence ID" value="KAK7538076.1"/>
    <property type="molecule type" value="Genomic_DNA"/>
</dbReference>
<name>A0ABR1LSD7_9PEZI</name>
<evidence type="ECO:0000256" key="1">
    <source>
        <dbReference type="SAM" id="Phobius"/>
    </source>
</evidence>
<evidence type="ECO:0000259" key="2">
    <source>
        <dbReference type="SMART" id="SM01042"/>
    </source>
</evidence>
<dbReference type="Pfam" id="PF10104">
    <property type="entry name" value="Brr6_like_C_C"/>
    <property type="match status" value="1"/>
</dbReference>
<dbReference type="InterPro" id="IPR040202">
    <property type="entry name" value="Brl1/Brr6"/>
</dbReference>
<dbReference type="GeneID" id="92035865"/>
<feature type="transmembrane region" description="Helical" evidence="1">
    <location>
        <begin position="127"/>
        <end position="143"/>
    </location>
</feature>
<keyword evidence="1" id="KW-1133">Transmembrane helix</keyword>
<keyword evidence="5" id="KW-1185">Reference proteome</keyword>
<dbReference type="PANTHER" id="PTHR28136:SF1">
    <property type="entry name" value="NUCLEUS EXPORT PROTEIN BRL1"/>
    <property type="match status" value="1"/>
</dbReference>